<evidence type="ECO:0000313" key="2">
    <source>
        <dbReference type="EMBL" id="KAK2864021.1"/>
    </source>
</evidence>
<dbReference type="PANTHER" id="PTHR15131">
    <property type="entry name" value="SMALL NUCLEAR RNA ACTIVATING COMPLEX, POLYPEPTIDE 1"/>
    <property type="match status" value="1"/>
</dbReference>
<sequence>MSTAVVKTCNVLWVPLKRDCEELLRRFQQTQSVRYEEFASIWRVMDFSSVYYGMTTNYEKRPFIRLVFTTVYDYFLPPNSFQIRVGALYMLYGLYFTQLVSPKEKIPIALKDWMSVQNFVSDAVDCQHLDVVYIYRKLVSEKAFYYSAMPNQLTFDAKRRFKNKNMNELFQDQPDRVTELVNASTLEEIRNVQAHYERIKQALNVSASVSVTPVNLSMQLEECALAFKQWQEKTKKLKNASCDTQAKESVQELECSSRADLLATIKSKTYGSLPMDSKSRRHGEDETDNSGSGTDHKPALSPQKNKQLSLRQRTWQSLGKEESKEHRKQLWLLSAMKEDRAVFKGYEQKIRFKW</sequence>
<proteinExistence type="predicted"/>
<dbReference type="GO" id="GO:0019185">
    <property type="term" value="C:snRNA-activating protein complex"/>
    <property type="evidence" value="ECO:0007669"/>
    <property type="project" value="TreeGrafter"/>
</dbReference>
<gene>
    <name evidence="2" type="ORF">Q7C36_003175</name>
</gene>
<name>A0AA88NRB8_TACVA</name>
<dbReference type="GO" id="GO:0042796">
    <property type="term" value="P:snRNA transcription by RNA polymerase III"/>
    <property type="evidence" value="ECO:0007669"/>
    <property type="project" value="TreeGrafter"/>
</dbReference>
<protein>
    <recommendedName>
        <fullName evidence="4">snRNA-activating protein complex subunit 1</fullName>
    </recommendedName>
</protein>
<dbReference type="GO" id="GO:0043565">
    <property type="term" value="F:sequence-specific DNA binding"/>
    <property type="evidence" value="ECO:0007669"/>
    <property type="project" value="TreeGrafter"/>
</dbReference>
<dbReference type="AlphaFoldDB" id="A0AA88NRB8"/>
<comment type="caution">
    <text evidence="2">The sequence shown here is derived from an EMBL/GenBank/DDBJ whole genome shotgun (WGS) entry which is preliminary data.</text>
</comment>
<accession>A0AA88NRB8</accession>
<evidence type="ECO:0000313" key="3">
    <source>
        <dbReference type="Proteomes" id="UP001187315"/>
    </source>
</evidence>
<evidence type="ECO:0000256" key="1">
    <source>
        <dbReference type="SAM" id="MobiDB-lite"/>
    </source>
</evidence>
<feature type="region of interest" description="Disordered" evidence="1">
    <location>
        <begin position="272"/>
        <end position="321"/>
    </location>
</feature>
<evidence type="ECO:0008006" key="4">
    <source>
        <dbReference type="Google" id="ProtNLM"/>
    </source>
</evidence>
<dbReference type="GO" id="GO:0042795">
    <property type="term" value="P:snRNA transcription by RNA polymerase II"/>
    <property type="evidence" value="ECO:0007669"/>
    <property type="project" value="TreeGrafter"/>
</dbReference>
<organism evidence="2 3">
    <name type="scientific">Tachysurus vachellii</name>
    <name type="common">Darkbarbel catfish</name>
    <name type="synonym">Pelteobagrus vachellii</name>
    <dbReference type="NCBI Taxonomy" id="175792"/>
    <lineage>
        <taxon>Eukaryota</taxon>
        <taxon>Metazoa</taxon>
        <taxon>Chordata</taxon>
        <taxon>Craniata</taxon>
        <taxon>Vertebrata</taxon>
        <taxon>Euteleostomi</taxon>
        <taxon>Actinopterygii</taxon>
        <taxon>Neopterygii</taxon>
        <taxon>Teleostei</taxon>
        <taxon>Ostariophysi</taxon>
        <taxon>Siluriformes</taxon>
        <taxon>Bagridae</taxon>
        <taxon>Tachysurus</taxon>
    </lineage>
</organism>
<dbReference type="EMBL" id="JAVHJS010000003">
    <property type="protein sequence ID" value="KAK2864021.1"/>
    <property type="molecule type" value="Genomic_DNA"/>
</dbReference>
<dbReference type="Pfam" id="PF09808">
    <property type="entry name" value="SNAPC1"/>
    <property type="match status" value="1"/>
</dbReference>
<keyword evidence="3" id="KW-1185">Reference proteome</keyword>
<reference evidence="2" key="1">
    <citation type="submission" date="2023-08" db="EMBL/GenBank/DDBJ databases">
        <title>Pelteobagrus vachellii genome.</title>
        <authorList>
            <person name="Liu H."/>
        </authorList>
    </citation>
    <scope>NUCLEOTIDE SEQUENCE</scope>
    <source>
        <strain evidence="2">PRFRI_2022a</strain>
        <tissue evidence="2">Muscle</tissue>
    </source>
</reference>
<dbReference type="PANTHER" id="PTHR15131:SF3">
    <property type="entry name" value="SNRNA-ACTIVATING PROTEIN COMPLEX SUBUNIT 1"/>
    <property type="match status" value="1"/>
</dbReference>
<dbReference type="InterPro" id="IPR019188">
    <property type="entry name" value="SNAPC1"/>
</dbReference>
<dbReference type="Proteomes" id="UP001187315">
    <property type="component" value="Unassembled WGS sequence"/>
</dbReference>
<feature type="compositionally biased region" description="Polar residues" evidence="1">
    <location>
        <begin position="302"/>
        <end position="317"/>
    </location>
</feature>